<dbReference type="EMBL" id="MPUH01000031">
    <property type="protein sequence ID" value="OMJ94131.1"/>
    <property type="molecule type" value="Genomic_DNA"/>
</dbReference>
<evidence type="ECO:0000256" key="2">
    <source>
        <dbReference type="SAM" id="MobiDB-lite"/>
    </source>
</evidence>
<evidence type="ECO:0000313" key="3">
    <source>
        <dbReference type="EMBL" id="OMJ94131.1"/>
    </source>
</evidence>
<comment type="caution">
    <text evidence="3">The sequence shown here is derived from an EMBL/GenBank/DDBJ whole genome shotgun (WGS) entry which is preliminary data.</text>
</comment>
<proteinExistence type="predicted"/>
<gene>
    <name evidence="3" type="ORF">SteCoe_2766</name>
</gene>
<protein>
    <submittedName>
        <fullName evidence="3">Uncharacterized protein</fullName>
    </submittedName>
</protein>
<keyword evidence="4" id="KW-1185">Reference proteome</keyword>
<reference evidence="3 4" key="1">
    <citation type="submission" date="2016-11" db="EMBL/GenBank/DDBJ databases">
        <title>The macronuclear genome of Stentor coeruleus: a giant cell with tiny introns.</title>
        <authorList>
            <person name="Slabodnick M."/>
            <person name="Ruby J.G."/>
            <person name="Reiff S.B."/>
            <person name="Swart E.C."/>
            <person name="Gosai S."/>
            <person name="Prabakaran S."/>
            <person name="Witkowska E."/>
            <person name="Larue G.E."/>
            <person name="Fisher S."/>
            <person name="Freeman R.M."/>
            <person name="Gunawardena J."/>
            <person name="Chu W."/>
            <person name="Stover N.A."/>
            <person name="Gregory B.D."/>
            <person name="Nowacki M."/>
            <person name="Derisi J."/>
            <person name="Roy S.W."/>
            <person name="Marshall W.F."/>
            <person name="Sood P."/>
        </authorList>
    </citation>
    <scope>NUCLEOTIDE SEQUENCE [LARGE SCALE GENOMIC DNA]</scope>
    <source>
        <strain evidence="3">WM001</strain>
    </source>
</reference>
<feature type="compositionally biased region" description="Basic and acidic residues" evidence="2">
    <location>
        <begin position="75"/>
        <end position="92"/>
    </location>
</feature>
<dbReference type="AlphaFoldDB" id="A0A1R2CYR5"/>
<evidence type="ECO:0000256" key="1">
    <source>
        <dbReference type="SAM" id="Coils"/>
    </source>
</evidence>
<dbReference type="OrthoDB" id="10255522at2759"/>
<dbReference type="Proteomes" id="UP000187209">
    <property type="component" value="Unassembled WGS sequence"/>
</dbReference>
<feature type="compositionally biased region" description="Polar residues" evidence="2">
    <location>
        <begin position="64"/>
        <end position="74"/>
    </location>
</feature>
<organism evidence="3 4">
    <name type="scientific">Stentor coeruleus</name>
    <dbReference type="NCBI Taxonomy" id="5963"/>
    <lineage>
        <taxon>Eukaryota</taxon>
        <taxon>Sar</taxon>
        <taxon>Alveolata</taxon>
        <taxon>Ciliophora</taxon>
        <taxon>Postciliodesmatophora</taxon>
        <taxon>Heterotrichea</taxon>
        <taxon>Heterotrichida</taxon>
        <taxon>Stentoridae</taxon>
        <taxon>Stentor</taxon>
    </lineage>
</organism>
<feature type="coiled-coil region" evidence="1">
    <location>
        <begin position="248"/>
        <end position="342"/>
    </location>
</feature>
<feature type="region of interest" description="Disordered" evidence="2">
    <location>
        <begin position="1"/>
        <end position="92"/>
    </location>
</feature>
<keyword evidence="1" id="KW-0175">Coiled coil</keyword>
<name>A0A1R2CYR5_9CILI</name>
<evidence type="ECO:0000313" key="4">
    <source>
        <dbReference type="Proteomes" id="UP000187209"/>
    </source>
</evidence>
<accession>A0A1R2CYR5</accession>
<sequence>METKSQVPSPRVAYQKSKAKDKSPNLKISFLPLLRESPKSSHSAKKITKSSPKPQSKKTKAKFQNLTQRNPKNSSLEDHSPGFRELNLDKKTDTKTLDKQEVKQKSQLIIEHLNKILEVKPEKKEFFEEKSIFRRRASCENPQEKVSRISEDLRIFKVENNDDEQDEGCQGVESPETLRNYGEDACLRQENEELKRKLAILEEEYCNDTNELKKNIEKEKFKSNQLKSDLEKCAGKNEILQSKCEGILENFKEKEKRYKIDIEHLKTQLKETREEIQKKNLELAQINEYMQRKRKNSKQKEQQMKDLQEKNQLIESDKNSYIKELESLKSILANTLIELQCQKSSFSSVQSQIQDFSMITIDNLTSFETLQAIKDNYYLLHTNYIKLQQDLYQLQEKSCSNEQNLLTVIEKLKNYSQNTMEGPVVTEHKLMRMKTFTSSNSIDVISQDNGLRLMKKINALESQAGLYKAEIDKLNKDLAYHKKIVEEKHGFISILEKQISSKVD</sequence>